<dbReference type="Pfam" id="PF00535">
    <property type="entry name" value="Glycos_transf_2"/>
    <property type="match status" value="1"/>
</dbReference>
<proteinExistence type="predicted"/>
<dbReference type="InterPro" id="IPR001173">
    <property type="entry name" value="Glyco_trans_2-like"/>
</dbReference>
<evidence type="ECO:0000256" key="1">
    <source>
        <dbReference type="ARBA" id="ARBA00022679"/>
    </source>
</evidence>
<dbReference type="AlphaFoldDB" id="A0AAU7ED33"/>
<name>A0AAU7ED33_9FLAO</name>
<dbReference type="Proteomes" id="UP001224325">
    <property type="component" value="Chromosome"/>
</dbReference>
<keyword evidence="4" id="KW-0328">Glycosyltransferase</keyword>
<dbReference type="EMBL" id="CP155618">
    <property type="protein sequence ID" value="XBL13250.1"/>
    <property type="molecule type" value="Genomic_DNA"/>
</dbReference>
<organism evidence="4 5">
    <name type="scientific">Mariniflexile litorale</name>
    <dbReference type="NCBI Taxonomy" id="3045158"/>
    <lineage>
        <taxon>Bacteria</taxon>
        <taxon>Pseudomonadati</taxon>
        <taxon>Bacteroidota</taxon>
        <taxon>Flavobacteriia</taxon>
        <taxon>Flavobacteriales</taxon>
        <taxon>Flavobacteriaceae</taxon>
        <taxon>Mariniflexile</taxon>
    </lineage>
</organism>
<gene>
    <name evidence="4" type="ORF">QLS71_013070</name>
</gene>
<dbReference type="PANTHER" id="PTHR43685">
    <property type="entry name" value="GLYCOSYLTRANSFERASE"/>
    <property type="match status" value="1"/>
</dbReference>
<reference evidence="4" key="1">
    <citation type="submission" date="2024-04" db="EMBL/GenBank/DDBJ databases">
        <title>Mariniflexile litorale, isolated from the shallow sediments of the Sea of Japan.</title>
        <authorList>
            <person name="Romanenko L."/>
            <person name="Isaeva M."/>
        </authorList>
    </citation>
    <scope>NUCLEOTIDE SEQUENCE [LARGE SCALE GENOMIC DNA]</scope>
    <source>
        <strain evidence="4">KMM 9835</strain>
    </source>
</reference>
<evidence type="ECO:0000259" key="3">
    <source>
        <dbReference type="Pfam" id="PF02709"/>
    </source>
</evidence>
<dbReference type="PANTHER" id="PTHR43685:SF3">
    <property type="entry name" value="SLR2126 PROTEIN"/>
    <property type="match status" value="1"/>
</dbReference>
<sequence>MITLVLTNRNRDLRIVEKCLQSLHEQTCVDFELFLVDYGSNKGYKSQLETLLKLYPKIQYIDCPVEGQLWHKCRAINIALQQTNTPYFLVGDIDLIFAPTFIENAIRLAKPNEVHYFQYGFLSQEESLANKNFGSYELAFRGSEEVTGTTLFPTTALKVLHGYDEFYHGWGAEDTDVHIRMKNAGNAIFFYDKAVLVKHQWHPKVYRSKFSKHPFHSKLERINHSYMLLSYRAQRTIVNQNIDWGSPTLKEDYEKLTSIYRYIHIKCTLIEVNALLAQMANFNNEVILIEITPLSLSDKVKNILKHLFGRKHQLLYNMEVVNNLLLEAIIKQFRNNPYSHTFNRSQKSIQLKMYFK</sequence>
<dbReference type="EC" id="2.4.-.-" evidence="4"/>
<protein>
    <submittedName>
        <fullName evidence="4">Glycosyltransferase</fullName>
        <ecNumber evidence="4">2.4.-.-</ecNumber>
    </submittedName>
</protein>
<feature type="domain" description="Galactosyltransferase C-terminal" evidence="3">
    <location>
        <begin position="136"/>
        <end position="193"/>
    </location>
</feature>
<evidence type="ECO:0000313" key="5">
    <source>
        <dbReference type="Proteomes" id="UP001224325"/>
    </source>
</evidence>
<accession>A0AAU7ED33</accession>
<dbReference type="RefSeq" id="WP_308992648.1">
    <property type="nucleotide sequence ID" value="NZ_CP155618.1"/>
</dbReference>
<dbReference type="Gene3D" id="3.90.550.10">
    <property type="entry name" value="Spore Coat Polysaccharide Biosynthesis Protein SpsA, Chain A"/>
    <property type="match status" value="1"/>
</dbReference>
<evidence type="ECO:0000259" key="2">
    <source>
        <dbReference type="Pfam" id="PF00535"/>
    </source>
</evidence>
<dbReference type="GO" id="GO:0016757">
    <property type="term" value="F:glycosyltransferase activity"/>
    <property type="evidence" value="ECO:0007669"/>
    <property type="project" value="UniProtKB-KW"/>
</dbReference>
<keyword evidence="5" id="KW-1185">Reference proteome</keyword>
<feature type="domain" description="Glycosyltransferase 2-like" evidence="2">
    <location>
        <begin position="5"/>
        <end position="124"/>
    </location>
</feature>
<keyword evidence="1 4" id="KW-0808">Transferase</keyword>
<dbReference type="InterPro" id="IPR029044">
    <property type="entry name" value="Nucleotide-diphossugar_trans"/>
</dbReference>
<dbReference type="InterPro" id="IPR050834">
    <property type="entry name" value="Glycosyltransf_2"/>
</dbReference>
<dbReference type="KEGG" id="mlil:QLS71_013070"/>
<dbReference type="Pfam" id="PF02709">
    <property type="entry name" value="Glyco_transf_7C"/>
    <property type="match status" value="1"/>
</dbReference>
<evidence type="ECO:0000313" key="4">
    <source>
        <dbReference type="EMBL" id="XBL13250.1"/>
    </source>
</evidence>
<dbReference type="InterPro" id="IPR027791">
    <property type="entry name" value="Galactosyl_T_C"/>
</dbReference>
<dbReference type="SUPFAM" id="SSF53448">
    <property type="entry name" value="Nucleotide-diphospho-sugar transferases"/>
    <property type="match status" value="1"/>
</dbReference>